<organism evidence="2 4">
    <name type="scientific">Ferroacidibacillus organovorans</name>
    <dbReference type="NCBI Taxonomy" id="1765683"/>
    <lineage>
        <taxon>Bacteria</taxon>
        <taxon>Bacillati</taxon>
        <taxon>Bacillota</taxon>
        <taxon>Bacilli</taxon>
        <taxon>Bacillales</taxon>
        <taxon>Alicyclobacillaceae</taxon>
        <taxon>Ferroacidibacillus</taxon>
    </lineage>
</organism>
<dbReference type="EMBL" id="LSUQ01000002">
    <property type="protein sequence ID" value="OAG95323.1"/>
    <property type="molecule type" value="Genomic_DNA"/>
</dbReference>
<reference evidence="2 4" key="2">
    <citation type="submission" date="2017-02" db="EMBL/GenBank/DDBJ databases">
        <title>Draft genome of Acidibacillus ferrooxidans Huett2.</title>
        <authorList>
            <person name="Schopf S."/>
        </authorList>
    </citation>
    <scope>NUCLEOTIDE SEQUENCE [LARGE SCALE GENOMIC DNA]</scope>
    <source>
        <strain evidence="2 4">Huett2</strain>
    </source>
</reference>
<evidence type="ECO:0000313" key="4">
    <source>
        <dbReference type="Proteomes" id="UP000190229"/>
    </source>
</evidence>
<evidence type="ECO:0000313" key="1">
    <source>
        <dbReference type="EMBL" id="OAG95323.1"/>
    </source>
</evidence>
<evidence type="ECO:0000313" key="2">
    <source>
        <dbReference type="EMBL" id="OPG17133.1"/>
    </source>
</evidence>
<dbReference type="EMBL" id="MWPS01000005">
    <property type="protein sequence ID" value="OPG17133.1"/>
    <property type="molecule type" value="Genomic_DNA"/>
</dbReference>
<evidence type="ECO:0000313" key="3">
    <source>
        <dbReference type="Proteomes" id="UP000077421"/>
    </source>
</evidence>
<comment type="caution">
    <text evidence="2">The sequence shown here is derived from an EMBL/GenBank/DDBJ whole genome shotgun (WGS) entry which is preliminary data.</text>
</comment>
<sequence length="196" mass="21959">MQALWTLSETRGNQLIEQIGDGREAVVSGIVHEWPLGSGEMRMVLDDVDLEKVILAIIEPPLTETIDTLMQIVPKLERLPKPVASLVIDFLESPISMDHLHQVLVKMRRALDLNPDGPWYYVVCLAAVAVEISKLSTTVRARVVEELSHILKKMVDEYVLSREDADQVLNLVTRGFLSFENAQSASEFLVDQALIT</sequence>
<name>A0A161QGN9_9BACL</name>
<gene>
    <name evidence="1" type="ORF">AYW79_01260</name>
    <name evidence="2" type="ORF">B2M26_01985</name>
</gene>
<dbReference type="Proteomes" id="UP000190229">
    <property type="component" value="Unassembled WGS sequence"/>
</dbReference>
<proteinExistence type="predicted"/>
<keyword evidence="4" id="KW-1185">Reference proteome</keyword>
<dbReference type="Proteomes" id="UP000077421">
    <property type="component" value="Unassembled WGS sequence"/>
</dbReference>
<reference evidence="1 3" key="1">
    <citation type="submission" date="2016-02" db="EMBL/GenBank/DDBJ databases">
        <title>Draft genome sequence of Acidibacillus ferrooxidans SLC66.</title>
        <authorList>
            <person name="Oliveira G."/>
            <person name="Nancucheo I."/>
            <person name="Dall'Agnol H."/>
            <person name="Johnson B."/>
            <person name="Oliveira R."/>
            <person name="Nunes G.L."/>
            <person name="Tzotzos G."/>
            <person name="Orellana S.C."/>
            <person name="Salim A.C."/>
            <person name="Araujo F.M."/>
        </authorList>
    </citation>
    <scope>NUCLEOTIDE SEQUENCE [LARGE SCALE GENOMIC DNA]</scope>
    <source>
        <strain evidence="1 3">SLC66</strain>
    </source>
</reference>
<accession>A0A161QGN9</accession>
<protein>
    <submittedName>
        <fullName evidence="2">Uncharacterized protein</fullName>
    </submittedName>
</protein>
<dbReference type="AlphaFoldDB" id="A0A161QGN9"/>